<dbReference type="EMBL" id="JADGJQ010000052">
    <property type="protein sequence ID" value="KAJ3175424.1"/>
    <property type="molecule type" value="Genomic_DNA"/>
</dbReference>
<evidence type="ECO:0000313" key="2">
    <source>
        <dbReference type="Proteomes" id="UP001212152"/>
    </source>
</evidence>
<accession>A0AAD5TGF4</accession>
<name>A0AAD5TGF4_9FUNG</name>
<keyword evidence="2" id="KW-1185">Reference proteome</keyword>
<dbReference type="AlphaFoldDB" id="A0AAD5TGF4"/>
<sequence length="328" mass="37649">MLLSIGIEDASHTPPPPPAARLWWCHTVRMLILSRSNHDTLIRSANSSTSSALISSTTVPDAPPGPPDRVAVCFFGLTRSLRRHTFPSIREQIFNRLEEQGYEYDVFLHTYRVDMVENYRSGEHGVATDPHEWALLNPLRHEIEEQDAVDNELQFAMYERFGNAWSDDPTPGSLRNLLRQLRSVEHVQKLMEDYSKQSGVKYRYVMFARPDVRYEYPGLPQLDAFGFDDKNVGVAYEDRAAIGTMQGTKMWATRRASALSYMNDTIPARPLHSESLVRYHLTVRNNITVSPLPLCFQRVRSNGRAVFNDLVQCRKDAWRTSPWTYADE</sequence>
<gene>
    <name evidence="1" type="ORF">HDU87_006244</name>
</gene>
<evidence type="ECO:0000313" key="1">
    <source>
        <dbReference type="EMBL" id="KAJ3175424.1"/>
    </source>
</evidence>
<protein>
    <submittedName>
        <fullName evidence="1">Uncharacterized protein</fullName>
    </submittedName>
</protein>
<proteinExistence type="predicted"/>
<dbReference type="Proteomes" id="UP001212152">
    <property type="component" value="Unassembled WGS sequence"/>
</dbReference>
<reference evidence="1" key="1">
    <citation type="submission" date="2020-05" db="EMBL/GenBank/DDBJ databases">
        <title>Phylogenomic resolution of chytrid fungi.</title>
        <authorList>
            <person name="Stajich J.E."/>
            <person name="Amses K."/>
            <person name="Simmons R."/>
            <person name="Seto K."/>
            <person name="Myers J."/>
            <person name="Bonds A."/>
            <person name="Quandt C.A."/>
            <person name="Barry K."/>
            <person name="Liu P."/>
            <person name="Grigoriev I."/>
            <person name="Longcore J.E."/>
            <person name="James T.Y."/>
        </authorList>
    </citation>
    <scope>NUCLEOTIDE SEQUENCE</scope>
    <source>
        <strain evidence="1">JEL0379</strain>
    </source>
</reference>
<comment type="caution">
    <text evidence="1">The sequence shown here is derived from an EMBL/GenBank/DDBJ whole genome shotgun (WGS) entry which is preliminary data.</text>
</comment>
<organism evidence="1 2">
    <name type="scientific">Geranomyces variabilis</name>
    <dbReference type="NCBI Taxonomy" id="109894"/>
    <lineage>
        <taxon>Eukaryota</taxon>
        <taxon>Fungi</taxon>
        <taxon>Fungi incertae sedis</taxon>
        <taxon>Chytridiomycota</taxon>
        <taxon>Chytridiomycota incertae sedis</taxon>
        <taxon>Chytridiomycetes</taxon>
        <taxon>Spizellomycetales</taxon>
        <taxon>Powellomycetaceae</taxon>
        <taxon>Geranomyces</taxon>
    </lineage>
</organism>